<dbReference type="InterPro" id="IPR000639">
    <property type="entry name" value="Epox_hydrolase-like"/>
</dbReference>
<dbReference type="Gene3D" id="3.40.50.1820">
    <property type="entry name" value="alpha/beta hydrolase"/>
    <property type="match status" value="1"/>
</dbReference>
<dbReference type="Proteomes" id="UP000813444">
    <property type="component" value="Unassembled WGS sequence"/>
</dbReference>
<evidence type="ECO:0000256" key="1">
    <source>
        <dbReference type="ARBA" id="ARBA00010088"/>
    </source>
</evidence>
<evidence type="ECO:0000256" key="4">
    <source>
        <dbReference type="PIRSR" id="PIRSR001112-1"/>
    </source>
</evidence>
<sequence>MKPQFWILPLVVGSIPSCTPVAHPTPFKIDVDQGLLDEARTKAKLYRPSVDLLDGTSETWYEGPPASNMTALAKYWAEEYDWLKIQDQLNSNHSHYKATVSAGFGYQEPVPLHFVHEKSTRPNAIPLLLLHGWPSTHMEWLPALDYLTSPDPDDAEAVAFDVIVPDLPGFGFSPAATHEGFGPRQAGAALTNLMQLLGYETFGIISTDAGWWVALWMAADYPDRVVGHFTDFYFAQPNATDIERFGNGQTSDAENDYISTVLAFQNVVGAYMSIQSQGPLKLGQALTDSPVGYAGWIWHHLQFSSDGYHYSFEEVITRTMMLWLPGAYGNLRTYLEWLKPENIDFPKSDVATGVSQWQSINGPFPELALMLNTPAEWIERVSNLTFLVTRPFGGHFPVELHPEIYAQDVQEFFGSLID</sequence>
<feature type="active site" description="Nucleophile" evidence="4">
    <location>
        <position position="208"/>
    </location>
</feature>
<dbReference type="OrthoDB" id="6431331at2759"/>
<evidence type="ECO:0000256" key="3">
    <source>
        <dbReference type="ARBA" id="ARBA00022801"/>
    </source>
</evidence>
<gene>
    <name evidence="6" type="ORF">B0I35DRAFT_346988</name>
</gene>
<evidence type="ECO:0000313" key="7">
    <source>
        <dbReference type="Proteomes" id="UP000813444"/>
    </source>
</evidence>
<dbReference type="GO" id="GO:0097176">
    <property type="term" value="P:epoxide metabolic process"/>
    <property type="evidence" value="ECO:0007669"/>
    <property type="project" value="TreeGrafter"/>
</dbReference>
<dbReference type="SUPFAM" id="SSF53474">
    <property type="entry name" value="alpha/beta-Hydrolases"/>
    <property type="match status" value="1"/>
</dbReference>
<dbReference type="EMBL" id="JAGPNK010000002">
    <property type="protein sequence ID" value="KAH7325560.1"/>
    <property type="molecule type" value="Genomic_DNA"/>
</dbReference>
<evidence type="ECO:0000259" key="5">
    <source>
        <dbReference type="Pfam" id="PF06441"/>
    </source>
</evidence>
<dbReference type="InterPro" id="IPR016292">
    <property type="entry name" value="Epoxide_hydrolase"/>
</dbReference>
<keyword evidence="2" id="KW-0058">Aromatic hydrocarbons catabolism</keyword>
<comment type="similarity">
    <text evidence="1">Belongs to the peptidase S33 family.</text>
</comment>
<dbReference type="GO" id="GO:0004301">
    <property type="term" value="F:epoxide hydrolase activity"/>
    <property type="evidence" value="ECO:0007669"/>
    <property type="project" value="TreeGrafter"/>
</dbReference>
<proteinExistence type="inferred from homology"/>
<comment type="caution">
    <text evidence="6">The sequence shown here is derived from an EMBL/GenBank/DDBJ whole genome shotgun (WGS) entry which is preliminary data.</text>
</comment>
<accession>A0A8K0WUE1</accession>
<feature type="active site" description="Proton donor" evidence="4">
    <location>
        <position position="334"/>
    </location>
</feature>
<dbReference type="AlphaFoldDB" id="A0A8K0WUE1"/>
<organism evidence="6 7">
    <name type="scientific">Stachybotrys elegans</name>
    <dbReference type="NCBI Taxonomy" id="80388"/>
    <lineage>
        <taxon>Eukaryota</taxon>
        <taxon>Fungi</taxon>
        <taxon>Dikarya</taxon>
        <taxon>Ascomycota</taxon>
        <taxon>Pezizomycotina</taxon>
        <taxon>Sordariomycetes</taxon>
        <taxon>Hypocreomycetidae</taxon>
        <taxon>Hypocreales</taxon>
        <taxon>Stachybotryaceae</taxon>
        <taxon>Stachybotrys</taxon>
    </lineage>
</organism>
<dbReference type="InterPro" id="IPR010497">
    <property type="entry name" value="Epoxide_hydro_N"/>
</dbReference>
<dbReference type="PANTHER" id="PTHR21661:SF35">
    <property type="entry name" value="EPOXIDE HYDROLASE"/>
    <property type="match status" value="1"/>
</dbReference>
<feature type="active site" description="Proton acceptor" evidence="4">
    <location>
        <position position="395"/>
    </location>
</feature>
<dbReference type="InterPro" id="IPR029058">
    <property type="entry name" value="AB_hydrolase_fold"/>
</dbReference>
<evidence type="ECO:0000313" key="6">
    <source>
        <dbReference type="EMBL" id="KAH7325560.1"/>
    </source>
</evidence>
<dbReference type="PRINTS" id="PR00412">
    <property type="entry name" value="EPOXHYDRLASE"/>
</dbReference>
<keyword evidence="7" id="KW-1185">Reference proteome</keyword>
<dbReference type="Pfam" id="PF06441">
    <property type="entry name" value="EHN"/>
    <property type="match status" value="1"/>
</dbReference>
<name>A0A8K0WUE1_9HYPO</name>
<reference evidence="6" key="1">
    <citation type="journal article" date="2021" name="Nat. Commun.">
        <title>Genetic determinants of endophytism in the Arabidopsis root mycobiome.</title>
        <authorList>
            <person name="Mesny F."/>
            <person name="Miyauchi S."/>
            <person name="Thiergart T."/>
            <person name="Pickel B."/>
            <person name="Atanasova L."/>
            <person name="Karlsson M."/>
            <person name="Huettel B."/>
            <person name="Barry K.W."/>
            <person name="Haridas S."/>
            <person name="Chen C."/>
            <person name="Bauer D."/>
            <person name="Andreopoulos W."/>
            <person name="Pangilinan J."/>
            <person name="LaButti K."/>
            <person name="Riley R."/>
            <person name="Lipzen A."/>
            <person name="Clum A."/>
            <person name="Drula E."/>
            <person name="Henrissat B."/>
            <person name="Kohler A."/>
            <person name="Grigoriev I.V."/>
            <person name="Martin F.M."/>
            <person name="Hacquard S."/>
        </authorList>
    </citation>
    <scope>NUCLEOTIDE SEQUENCE</scope>
    <source>
        <strain evidence="6">MPI-CAGE-CH-0235</strain>
    </source>
</reference>
<protein>
    <submittedName>
        <fullName evidence="6">Alpha/Beta hydrolase protein</fullName>
    </submittedName>
</protein>
<dbReference type="PIRSF" id="PIRSF001112">
    <property type="entry name" value="Epoxide_hydrolase"/>
    <property type="match status" value="1"/>
</dbReference>
<evidence type="ECO:0000256" key="2">
    <source>
        <dbReference type="ARBA" id="ARBA00022797"/>
    </source>
</evidence>
<feature type="domain" description="Epoxide hydrolase N-terminal" evidence="5">
    <location>
        <begin position="25"/>
        <end position="140"/>
    </location>
</feature>
<dbReference type="PANTHER" id="PTHR21661">
    <property type="entry name" value="EPOXIDE HYDROLASE 1-RELATED"/>
    <property type="match status" value="1"/>
</dbReference>
<keyword evidence="3 6" id="KW-0378">Hydrolase</keyword>